<dbReference type="PANTHER" id="PTHR33164">
    <property type="entry name" value="TRANSCRIPTIONAL REGULATOR, MARR FAMILY"/>
    <property type="match status" value="1"/>
</dbReference>
<feature type="domain" description="HTH marR-type" evidence="1">
    <location>
        <begin position="9"/>
        <end position="142"/>
    </location>
</feature>
<dbReference type="InterPro" id="IPR036390">
    <property type="entry name" value="WH_DNA-bd_sf"/>
</dbReference>
<dbReference type="PROSITE" id="PS50995">
    <property type="entry name" value="HTH_MARR_2"/>
    <property type="match status" value="1"/>
</dbReference>
<reference evidence="2 3" key="1">
    <citation type="journal article" date="2021" name="Int. J. Syst. Evol. Microbiol.">
        <title>Reticulibacter mediterranei gen. nov., sp. nov., within the new family Reticulibacteraceae fam. nov., and Ktedonospora formicarum gen. nov., sp. nov., Ktedonobacter robiniae sp. nov., Dictyobacter formicarum sp. nov. and Dictyobacter arantiisoli sp. nov., belonging to the class Ktedonobacteria.</title>
        <authorList>
            <person name="Yabe S."/>
            <person name="Zheng Y."/>
            <person name="Wang C.M."/>
            <person name="Sakai Y."/>
            <person name="Abe K."/>
            <person name="Yokota A."/>
            <person name="Donadio S."/>
            <person name="Cavaletti L."/>
            <person name="Monciardini P."/>
        </authorList>
    </citation>
    <scope>NUCLEOTIDE SEQUENCE [LARGE SCALE GENOMIC DNA]</scope>
    <source>
        <strain evidence="2 3">SOSP1-9</strain>
    </source>
</reference>
<dbReference type="SUPFAM" id="SSF46785">
    <property type="entry name" value="Winged helix' DNA-binding domain"/>
    <property type="match status" value="1"/>
</dbReference>
<evidence type="ECO:0000313" key="3">
    <source>
        <dbReference type="Proteomes" id="UP000635565"/>
    </source>
</evidence>
<dbReference type="InterPro" id="IPR000835">
    <property type="entry name" value="HTH_MarR-typ"/>
</dbReference>
<dbReference type="SMART" id="SM00347">
    <property type="entry name" value="HTH_MARR"/>
    <property type="match status" value="1"/>
</dbReference>
<dbReference type="EMBL" id="BNJJ01000006">
    <property type="protein sequence ID" value="GHO84447.1"/>
    <property type="molecule type" value="Genomic_DNA"/>
</dbReference>
<evidence type="ECO:0000259" key="1">
    <source>
        <dbReference type="PROSITE" id="PS50995"/>
    </source>
</evidence>
<dbReference type="InterPro" id="IPR036388">
    <property type="entry name" value="WH-like_DNA-bd_sf"/>
</dbReference>
<accession>A0ABQ3VE59</accession>
<name>A0ABQ3VE59_9CHLR</name>
<dbReference type="InterPro" id="IPR022689">
    <property type="entry name" value="Iron_dep_repressor"/>
</dbReference>
<dbReference type="SMART" id="SM00529">
    <property type="entry name" value="HTH_DTXR"/>
    <property type="match status" value="1"/>
</dbReference>
<keyword evidence="3" id="KW-1185">Reference proteome</keyword>
<dbReference type="PANTHER" id="PTHR33164:SF101">
    <property type="entry name" value="TRANSCRIPTIONAL REPRESSOR MPRA"/>
    <property type="match status" value="1"/>
</dbReference>
<dbReference type="RefSeq" id="WP_201362065.1">
    <property type="nucleotide sequence ID" value="NZ_BNJJ01000006.1"/>
</dbReference>
<evidence type="ECO:0000313" key="2">
    <source>
        <dbReference type="EMBL" id="GHO84447.1"/>
    </source>
</evidence>
<sequence>MPIQDEAKAQRLLRAFMQFDKAEWHQSYIEGCKPSEIKLLLCIKRHVKLTSHKMKVSEISKILHVTSPTVTQLLKGLEAYGLIEREIDPLDRRAVGITLTDKGELVATRAAEAFFASINGLIDYLGEEQSDQLAELLTKVYIYFNEREADRRAACRHGDKEA</sequence>
<protein>
    <recommendedName>
        <fullName evidence="1">HTH marR-type domain-containing protein</fullName>
    </recommendedName>
</protein>
<proteinExistence type="predicted"/>
<dbReference type="Proteomes" id="UP000635565">
    <property type="component" value="Unassembled WGS sequence"/>
</dbReference>
<gene>
    <name evidence="2" type="ORF">KSZ_24530</name>
</gene>
<dbReference type="InterPro" id="IPR039422">
    <property type="entry name" value="MarR/SlyA-like"/>
</dbReference>
<dbReference type="Pfam" id="PF01047">
    <property type="entry name" value="MarR"/>
    <property type="match status" value="1"/>
</dbReference>
<dbReference type="PRINTS" id="PR00598">
    <property type="entry name" value="HTHMARR"/>
</dbReference>
<comment type="caution">
    <text evidence="2">The sequence shown here is derived from an EMBL/GenBank/DDBJ whole genome shotgun (WGS) entry which is preliminary data.</text>
</comment>
<dbReference type="Gene3D" id="1.10.10.10">
    <property type="entry name" value="Winged helix-like DNA-binding domain superfamily/Winged helix DNA-binding domain"/>
    <property type="match status" value="1"/>
</dbReference>
<organism evidence="2 3">
    <name type="scientific">Dictyobacter formicarum</name>
    <dbReference type="NCBI Taxonomy" id="2778368"/>
    <lineage>
        <taxon>Bacteria</taxon>
        <taxon>Bacillati</taxon>
        <taxon>Chloroflexota</taxon>
        <taxon>Ktedonobacteria</taxon>
        <taxon>Ktedonobacterales</taxon>
        <taxon>Dictyobacteraceae</taxon>
        <taxon>Dictyobacter</taxon>
    </lineage>
</organism>